<reference evidence="12" key="1">
    <citation type="submission" date="2021-01" db="EMBL/GenBank/DDBJ databases">
        <authorList>
            <person name="Corre E."/>
            <person name="Pelletier E."/>
            <person name="Niang G."/>
            <person name="Scheremetjew M."/>
            <person name="Finn R."/>
            <person name="Kale V."/>
            <person name="Holt S."/>
            <person name="Cochrane G."/>
            <person name="Meng A."/>
            <person name="Brown T."/>
            <person name="Cohen L."/>
        </authorList>
    </citation>
    <scope>NUCLEOTIDE SEQUENCE</scope>
    <source>
        <strain evidence="12">CCMP645</strain>
    </source>
</reference>
<dbReference type="PROSITE" id="PS50011">
    <property type="entry name" value="PROTEIN_KINASE_DOM"/>
    <property type="match status" value="1"/>
</dbReference>
<dbReference type="GO" id="GO:0004708">
    <property type="term" value="F:MAP kinase kinase activity"/>
    <property type="evidence" value="ECO:0007669"/>
    <property type="project" value="UniProtKB-EC"/>
</dbReference>
<keyword evidence="3" id="KW-0418">Kinase</keyword>
<evidence type="ECO:0000313" key="12">
    <source>
        <dbReference type="EMBL" id="CAE0751310.1"/>
    </source>
</evidence>
<dbReference type="SUPFAM" id="SSF56112">
    <property type="entry name" value="Protein kinase-like (PK-like)"/>
    <property type="match status" value="1"/>
</dbReference>
<dbReference type="EMBL" id="HBIZ01006810">
    <property type="protein sequence ID" value="CAE0751310.1"/>
    <property type="molecule type" value="Transcribed_RNA"/>
</dbReference>
<proteinExistence type="inferred from homology"/>
<comment type="similarity">
    <text evidence="5">Belongs to the protein kinase superfamily. STE Ser/Thr protein kinase family. MAP kinase kinase subfamily.</text>
</comment>
<dbReference type="PANTHER" id="PTHR48013:SF9">
    <property type="entry name" value="DUAL SPECIFICITY MITOGEN-ACTIVATED PROTEIN KINASE KINASE 5"/>
    <property type="match status" value="1"/>
</dbReference>
<evidence type="ECO:0000256" key="10">
    <source>
        <dbReference type="SAM" id="MobiDB-lite"/>
    </source>
</evidence>
<accession>A0A7S4B219</accession>
<evidence type="ECO:0000259" key="11">
    <source>
        <dbReference type="PROSITE" id="PS50011"/>
    </source>
</evidence>
<evidence type="ECO:0000256" key="7">
    <source>
        <dbReference type="ARBA" id="ARBA00049014"/>
    </source>
</evidence>
<feature type="domain" description="Protein kinase" evidence="11">
    <location>
        <begin position="64"/>
        <end position="329"/>
    </location>
</feature>
<keyword evidence="1" id="KW-0808">Transferase</keyword>
<evidence type="ECO:0000256" key="6">
    <source>
        <dbReference type="ARBA" id="ARBA00038999"/>
    </source>
</evidence>
<evidence type="ECO:0000256" key="3">
    <source>
        <dbReference type="ARBA" id="ARBA00022777"/>
    </source>
</evidence>
<dbReference type="AlphaFoldDB" id="A0A7S4B219"/>
<dbReference type="PANTHER" id="PTHR48013">
    <property type="entry name" value="DUAL SPECIFICITY MITOGEN-ACTIVATED PROTEIN KINASE KINASE 5-RELATED"/>
    <property type="match status" value="1"/>
</dbReference>
<dbReference type="Pfam" id="PF00069">
    <property type="entry name" value="Pkinase"/>
    <property type="match status" value="1"/>
</dbReference>
<evidence type="ECO:0000256" key="2">
    <source>
        <dbReference type="ARBA" id="ARBA00022741"/>
    </source>
</evidence>
<comment type="catalytic activity">
    <reaction evidence="9">
        <text>L-tyrosyl-[protein] + ATP = O-phospho-L-tyrosyl-[protein] + ADP + H(+)</text>
        <dbReference type="Rhea" id="RHEA:10596"/>
        <dbReference type="Rhea" id="RHEA-COMP:10136"/>
        <dbReference type="Rhea" id="RHEA-COMP:20101"/>
        <dbReference type="ChEBI" id="CHEBI:15378"/>
        <dbReference type="ChEBI" id="CHEBI:30616"/>
        <dbReference type="ChEBI" id="CHEBI:46858"/>
        <dbReference type="ChEBI" id="CHEBI:61978"/>
        <dbReference type="ChEBI" id="CHEBI:456216"/>
        <dbReference type="EC" id="2.7.12.2"/>
    </reaction>
</comment>
<comment type="catalytic activity">
    <reaction evidence="7">
        <text>L-seryl-[protein] + ATP = O-phospho-L-seryl-[protein] + ADP + H(+)</text>
        <dbReference type="Rhea" id="RHEA:17989"/>
        <dbReference type="Rhea" id="RHEA-COMP:9863"/>
        <dbReference type="Rhea" id="RHEA-COMP:11604"/>
        <dbReference type="ChEBI" id="CHEBI:15378"/>
        <dbReference type="ChEBI" id="CHEBI:29999"/>
        <dbReference type="ChEBI" id="CHEBI:30616"/>
        <dbReference type="ChEBI" id="CHEBI:83421"/>
        <dbReference type="ChEBI" id="CHEBI:456216"/>
        <dbReference type="EC" id="2.7.12.2"/>
    </reaction>
</comment>
<evidence type="ECO:0000256" key="5">
    <source>
        <dbReference type="ARBA" id="ARBA00038035"/>
    </source>
</evidence>
<dbReference type="InterPro" id="IPR000719">
    <property type="entry name" value="Prot_kinase_dom"/>
</dbReference>
<dbReference type="InterPro" id="IPR011009">
    <property type="entry name" value="Kinase-like_dom_sf"/>
</dbReference>
<sequence>MATAPKKRPAGLSLLSAASLAPVNSFKLSETGSFEKGGFKIKSSGIQEWPMARGEFSSLTLDQLEILHPLGAGQCGTVRLARHRPTQKLLALKAINIIADQGTRHQVLNELRVLCTLEHPCLVALLDAFYLDGNVYLALAYMNGGSLENMLACWKPYATSLRLSMLGLPEPTLAHIALQVLCALQYLHRIGIVHRDLKPANILLDTSGYAKLADFGISKQLEDTFGLAKSFVGTAAYMAPERLHGQNYSTASDVWSLGMIIFECATGDHPYRHARSYYDLAMALSPGCHAPRLDGVLFAPRLCQWVAACLTLEPAARPSSDSLLRTPFIISQYASFGGVAGASSEQLSSLAAAQLREWVRETFVQAAAAGGGVLPASATAWANVPREASARNLCGSSHQSQPQGFDAGSMEVEEPQQRM</sequence>
<evidence type="ECO:0000256" key="8">
    <source>
        <dbReference type="ARBA" id="ARBA00049299"/>
    </source>
</evidence>
<dbReference type="Gene3D" id="3.30.200.20">
    <property type="entry name" value="Phosphorylase Kinase, domain 1"/>
    <property type="match status" value="1"/>
</dbReference>
<dbReference type="GO" id="GO:0005524">
    <property type="term" value="F:ATP binding"/>
    <property type="evidence" value="ECO:0007669"/>
    <property type="project" value="UniProtKB-KW"/>
</dbReference>
<protein>
    <recommendedName>
        <fullName evidence="6">mitogen-activated protein kinase kinase</fullName>
        <ecNumber evidence="6">2.7.12.2</ecNumber>
    </recommendedName>
</protein>
<keyword evidence="4" id="KW-0067">ATP-binding</keyword>
<dbReference type="EC" id="2.7.12.2" evidence="6"/>
<evidence type="ECO:0000256" key="1">
    <source>
        <dbReference type="ARBA" id="ARBA00022679"/>
    </source>
</evidence>
<dbReference type="PROSITE" id="PS00108">
    <property type="entry name" value="PROTEIN_KINASE_ST"/>
    <property type="match status" value="1"/>
</dbReference>
<feature type="region of interest" description="Disordered" evidence="10">
    <location>
        <begin position="392"/>
        <end position="419"/>
    </location>
</feature>
<organism evidence="12">
    <name type="scientific">Chrysotila carterae</name>
    <name type="common">Marine alga</name>
    <name type="synonym">Syracosphaera carterae</name>
    <dbReference type="NCBI Taxonomy" id="13221"/>
    <lineage>
        <taxon>Eukaryota</taxon>
        <taxon>Haptista</taxon>
        <taxon>Haptophyta</taxon>
        <taxon>Prymnesiophyceae</taxon>
        <taxon>Isochrysidales</taxon>
        <taxon>Isochrysidaceae</taxon>
        <taxon>Chrysotila</taxon>
    </lineage>
</organism>
<keyword evidence="2" id="KW-0547">Nucleotide-binding</keyword>
<feature type="compositionally biased region" description="Polar residues" evidence="10">
    <location>
        <begin position="394"/>
        <end position="403"/>
    </location>
</feature>
<name>A0A7S4B219_CHRCT</name>
<gene>
    <name evidence="12" type="ORF">PCAR00345_LOCUS3895</name>
</gene>
<dbReference type="InterPro" id="IPR008271">
    <property type="entry name" value="Ser/Thr_kinase_AS"/>
</dbReference>
<evidence type="ECO:0000256" key="4">
    <source>
        <dbReference type="ARBA" id="ARBA00022840"/>
    </source>
</evidence>
<comment type="catalytic activity">
    <reaction evidence="8">
        <text>L-threonyl-[protein] + ATP = O-phospho-L-threonyl-[protein] + ADP + H(+)</text>
        <dbReference type="Rhea" id="RHEA:46608"/>
        <dbReference type="Rhea" id="RHEA-COMP:11060"/>
        <dbReference type="Rhea" id="RHEA-COMP:11605"/>
        <dbReference type="ChEBI" id="CHEBI:15378"/>
        <dbReference type="ChEBI" id="CHEBI:30013"/>
        <dbReference type="ChEBI" id="CHEBI:30616"/>
        <dbReference type="ChEBI" id="CHEBI:61977"/>
        <dbReference type="ChEBI" id="CHEBI:456216"/>
        <dbReference type="EC" id="2.7.12.2"/>
    </reaction>
</comment>
<evidence type="ECO:0000256" key="9">
    <source>
        <dbReference type="ARBA" id="ARBA00051693"/>
    </source>
</evidence>
<dbReference type="Gene3D" id="1.10.510.10">
    <property type="entry name" value="Transferase(Phosphotransferase) domain 1"/>
    <property type="match status" value="1"/>
</dbReference>
<dbReference type="SMART" id="SM00220">
    <property type="entry name" value="S_TKc"/>
    <property type="match status" value="1"/>
</dbReference>